<organism evidence="8">
    <name type="scientific">Triatoma infestans</name>
    <name type="common">Assassin bug</name>
    <dbReference type="NCBI Taxonomy" id="30076"/>
    <lineage>
        <taxon>Eukaryota</taxon>
        <taxon>Metazoa</taxon>
        <taxon>Ecdysozoa</taxon>
        <taxon>Arthropoda</taxon>
        <taxon>Hexapoda</taxon>
        <taxon>Insecta</taxon>
        <taxon>Pterygota</taxon>
        <taxon>Neoptera</taxon>
        <taxon>Paraneoptera</taxon>
        <taxon>Hemiptera</taxon>
        <taxon>Heteroptera</taxon>
        <taxon>Panheteroptera</taxon>
        <taxon>Cimicomorpha</taxon>
        <taxon>Reduviidae</taxon>
        <taxon>Triatominae</taxon>
        <taxon>Triatoma</taxon>
    </lineage>
</organism>
<feature type="repeat" description="WD" evidence="3">
    <location>
        <begin position="662"/>
        <end position="704"/>
    </location>
</feature>
<feature type="compositionally biased region" description="Basic and acidic residues" evidence="4">
    <location>
        <begin position="1285"/>
        <end position="1294"/>
    </location>
</feature>
<feature type="repeat" description="WD" evidence="3">
    <location>
        <begin position="56"/>
        <end position="102"/>
    </location>
</feature>
<dbReference type="InterPro" id="IPR036322">
    <property type="entry name" value="WD40_repeat_dom_sf"/>
</dbReference>
<dbReference type="Pfam" id="PF23770">
    <property type="entry name" value="Beta-prop_RIG_1st"/>
    <property type="match status" value="1"/>
</dbReference>
<keyword evidence="2" id="KW-0677">Repeat</keyword>
<dbReference type="PRINTS" id="PR00320">
    <property type="entry name" value="GPROTEINBRPT"/>
</dbReference>
<dbReference type="GO" id="GO:0003730">
    <property type="term" value="F:mRNA 3'-UTR binding"/>
    <property type="evidence" value="ECO:0007669"/>
    <property type="project" value="TreeGrafter"/>
</dbReference>
<dbReference type="InterPro" id="IPR056421">
    <property type="entry name" value="TPR_GEMI5"/>
</dbReference>
<dbReference type="InterPro" id="IPR020472">
    <property type="entry name" value="WD40_PAC1"/>
</dbReference>
<dbReference type="Gene3D" id="1.25.40.470">
    <property type="match status" value="1"/>
</dbReference>
<evidence type="ECO:0000259" key="5">
    <source>
        <dbReference type="Pfam" id="PF23770"/>
    </source>
</evidence>
<keyword evidence="1 3" id="KW-0853">WD repeat</keyword>
<dbReference type="SUPFAM" id="SSF50978">
    <property type="entry name" value="WD40 repeat-like"/>
    <property type="match status" value="2"/>
</dbReference>
<dbReference type="InterPro" id="IPR001680">
    <property type="entry name" value="WD40_rpt"/>
</dbReference>
<dbReference type="PROSITE" id="PS00678">
    <property type="entry name" value="WD_REPEATS_1"/>
    <property type="match status" value="2"/>
</dbReference>
<name>A0A023EZS1_TRIIF</name>
<dbReference type="PROSITE" id="PS50294">
    <property type="entry name" value="WD_REPEATS_REGION"/>
    <property type="match status" value="3"/>
</dbReference>
<feature type="region of interest" description="Disordered" evidence="4">
    <location>
        <begin position="737"/>
        <end position="766"/>
    </location>
</feature>
<evidence type="ECO:0000259" key="7">
    <source>
        <dbReference type="Pfam" id="PF23775"/>
    </source>
</evidence>
<dbReference type="SMART" id="SM00320">
    <property type="entry name" value="WD40"/>
    <property type="match status" value="10"/>
</dbReference>
<dbReference type="GO" id="GO:0005634">
    <property type="term" value="C:nucleus"/>
    <property type="evidence" value="ECO:0007669"/>
    <property type="project" value="TreeGrafter"/>
</dbReference>
<dbReference type="Gene3D" id="2.130.10.10">
    <property type="entry name" value="YVTN repeat-like/Quinoprotein amine dehydrogenase"/>
    <property type="match status" value="2"/>
</dbReference>
<evidence type="ECO:0000313" key="8">
    <source>
        <dbReference type="EMBL" id="JAC13984.1"/>
    </source>
</evidence>
<dbReference type="GO" id="GO:0032797">
    <property type="term" value="C:SMN complex"/>
    <property type="evidence" value="ECO:0007669"/>
    <property type="project" value="TreeGrafter"/>
</dbReference>
<dbReference type="InterPro" id="IPR056424">
    <property type="entry name" value="Beta-prop_GEMI5_2nd"/>
</dbReference>
<feature type="compositionally biased region" description="Basic and acidic residues" evidence="4">
    <location>
        <begin position="749"/>
        <end position="760"/>
    </location>
</feature>
<evidence type="ECO:0000256" key="2">
    <source>
        <dbReference type="ARBA" id="ARBA00022737"/>
    </source>
</evidence>
<reference evidence="8" key="1">
    <citation type="journal article" date="2014" name="PLoS Negl. Trop. Dis.">
        <title>An updated insight into the Sialotranscriptome of Triatoma infestans: developmental stage and geographic variations.</title>
        <authorList>
            <person name="Schwarz A."/>
            <person name="Medrano-Mercado N."/>
            <person name="Schaub G.A."/>
            <person name="Struchiner C.J."/>
            <person name="Bargues M.D."/>
            <person name="Levy M.Z."/>
            <person name="Ribeiro J.M."/>
        </authorList>
    </citation>
    <scope>NUCLEOTIDE SEQUENCE</scope>
    <source>
        <strain evidence="8">Chile</strain>
        <tissue evidence="8">Salivary glands</tissue>
    </source>
</reference>
<proteinExistence type="evidence at transcript level"/>
<dbReference type="Pfam" id="PF23774">
    <property type="entry name" value="TPR_GEMI5"/>
    <property type="match status" value="1"/>
</dbReference>
<evidence type="ECO:0000256" key="1">
    <source>
        <dbReference type="ARBA" id="ARBA00022574"/>
    </source>
</evidence>
<feature type="domain" description="Gem-associated protein 5 second beta-propeller" evidence="7">
    <location>
        <begin position="383"/>
        <end position="686"/>
    </location>
</feature>
<dbReference type="InterPro" id="IPR019775">
    <property type="entry name" value="WD40_repeat_CS"/>
</dbReference>
<feature type="domain" description="Gem-associated protein 5 first beta-propeller" evidence="5">
    <location>
        <begin position="52"/>
        <end position="215"/>
    </location>
</feature>
<sequence>MGEITIPPSPSWYLSNILACNDEGTAVAYGAKHELVILRPANNFVKQCEIQPAFIPMAHKERVSAIAFSPSSSENFRNHLVSCSDDGTVHVWDWLSQSLLLSHSGHQEGHKIVGVDWSRANPNLIVSITDLGNIVCWDLLSNTIKRRFVGSKILPLCISCCPHNKDIIAVGAKAGLIAIYNIKGAQLAFRLRGHELDVISLAWCPVPHNVFKDDNSENTLLLASGSKDRTIYFWRAGTDGRYETFINLPNHPVVTTGYRSKNGVGGQGNSWVCVRWPEPHTFVSSSLYGELLCYDLKNIIVGKPDGNKKGKNNKVAFRLVHGNHTKGLFSIAIPYFAGKNSDERLVWSYALDKHLIACRLESSKVVADFTTIGGIVYCMAVSPLDPNRVAIGTGDNKILVWNMSNDSSDDITTHWNKINSKVMAVAWHPSNESILAFGTGEGRVGIFDISSSKPAVLLRLYHRKSVYSLIWAPPVVNVETFTKKKPLALFSVGDGEILQYNPDYPERDPISLSSLFIKCDASAMVSKAPGRSDLAWKYDMSLAAIGNDNGVLYIVDGRTFSHIHTVFAHKKLIQCVVWHPGSVTSENAVSPYSSWLATASDNIQIINVTIEGVETIACLNTHSERVVSLGWSPHFNARLISASYDYTSQVWDVASGSVLACFDGHHSAVVCCLPSTLHQDYIITGSADNTVRVWNINKYHLTKSKTKKQRLTGVMKKFAGVQEAIDLTPAEDNEQIVSNPLPGASKPEITTKQETVTENRRKSKSMFPVTSNGISQAKSLRLLWARLTGNEPPVVTDPNAAYLNFFGDSKAIRQLVTAEESQHRRNGNYTYSRHLSLWSGDISETIKEACRKKQLDDWLVSLAPLVSHKLWVDCCKSYASQLAENGDVYKAVSYLLSTHQLEEAVDLLLDSKMFREAALLAKSRLPNGDVTIKKVMGKWANHCIGTGMFPLAAHCFLSNGSNIEAVEVLSRVKDPVTLALAAEIAQKSEASEMAISIAVRALLASLEKKDFVTAKLVTTQHPAIKDLEFWIEVYYLMNEWEVVSYEEGLNWLCGKKANEKCESLLEKALEVFKKKSSSHSVLLKYIPNKSTSDSEFEVMLYVSGQICLSITSQHQMNNSSCVLKHIIHALEAAYNYHIHNPASPHIFLQISCWISPNGPLSNLPCFTEDQKSLSESCQTFLACSGIYWFELLNTKSLLPLEDDLIGIIYDLVKQFSTLLFHKEIISYHKVDIELKKLENTIAASKLKTLKSMKYCKDIEAQLKTQTCTNGTVENDHASSNNTSDQESKSQKENDSNEECNEEEAVKKLTKIKSIKLKFEEERISAPNPFIAYCTLRNILQSLITKNSKGSDETLKEITKLWEKASVDE</sequence>
<evidence type="ECO:0000256" key="4">
    <source>
        <dbReference type="SAM" id="MobiDB-lite"/>
    </source>
</evidence>
<dbReference type="EMBL" id="GBBI01004728">
    <property type="protein sequence ID" value="JAC13984.1"/>
    <property type="molecule type" value="mRNA"/>
</dbReference>
<dbReference type="PANTHER" id="PTHR46362:SF1">
    <property type="entry name" value="GEM-ASSOCIATED PROTEIN 5"/>
    <property type="match status" value="1"/>
</dbReference>
<feature type="region of interest" description="Disordered" evidence="4">
    <location>
        <begin position="1270"/>
        <end position="1301"/>
    </location>
</feature>
<dbReference type="GO" id="GO:0000387">
    <property type="term" value="P:spliceosomal snRNP assembly"/>
    <property type="evidence" value="ECO:0007669"/>
    <property type="project" value="TreeGrafter"/>
</dbReference>
<accession>A0A023EZS1</accession>
<dbReference type="InterPro" id="IPR015943">
    <property type="entry name" value="WD40/YVTN_repeat-like_dom_sf"/>
</dbReference>
<evidence type="ECO:0000256" key="3">
    <source>
        <dbReference type="PROSITE-ProRule" id="PRU00221"/>
    </source>
</evidence>
<evidence type="ECO:0000259" key="6">
    <source>
        <dbReference type="Pfam" id="PF23774"/>
    </source>
</evidence>
<dbReference type="Pfam" id="PF23775">
    <property type="entry name" value="Beta-prop_RIG_2nd"/>
    <property type="match status" value="1"/>
</dbReference>
<feature type="compositionally biased region" description="Polar residues" evidence="4">
    <location>
        <begin position="1270"/>
        <end position="1284"/>
    </location>
</feature>
<dbReference type="PANTHER" id="PTHR46362">
    <property type="entry name" value="GEM-ASSOCIATED PROTEIN 5"/>
    <property type="match status" value="1"/>
</dbReference>
<feature type="domain" description="Gem-associated protein 5 TPR" evidence="6">
    <location>
        <begin position="803"/>
        <end position="1010"/>
    </location>
</feature>
<dbReference type="PROSITE" id="PS50082">
    <property type="entry name" value="WD_REPEATS_2"/>
    <property type="match status" value="3"/>
</dbReference>
<dbReference type="InterPro" id="IPR056432">
    <property type="entry name" value="Beta-prop_GEMI5_1st"/>
</dbReference>
<dbReference type="InterPro" id="IPR052640">
    <property type="entry name" value="Gemin-5"/>
</dbReference>
<feature type="repeat" description="WD" evidence="3">
    <location>
        <begin position="619"/>
        <end position="661"/>
    </location>
</feature>
<protein>
    <submittedName>
        <fullName evidence="8">Putative wd40 domain protein</fullName>
    </submittedName>
</protein>